<feature type="domain" description="DNA-directed DNA polymerase family B multifunctional" evidence="8">
    <location>
        <begin position="433"/>
        <end position="816"/>
    </location>
</feature>
<dbReference type="GO" id="GO:0003677">
    <property type="term" value="F:DNA binding"/>
    <property type="evidence" value="ECO:0007669"/>
    <property type="project" value="UniProtKB-KW"/>
</dbReference>
<dbReference type="PANTHER" id="PTHR10322:SF23">
    <property type="entry name" value="DNA POLYMERASE DELTA CATALYTIC SUBUNIT"/>
    <property type="match status" value="1"/>
</dbReference>
<dbReference type="InterPro" id="IPR017964">
    <property type="entry name" value="DNA-dir_DNA_pol_B_CS"/>
</dbReference>
<dbReference type="Gene3D" id="3.90.1600.10">
    <property type="entry name" value="Palm domain of DNA polymerase"/>
    <property type="match status" value="2"/>
</dbReference>
<dbReference type="SUPFAM" id="SSF53098">
    <property type="entry name" value="Ribonuclease H-like"/>
    <property type="match status" value="1"/>
</dbReference>
<keyword evidence="5 7" id="KW-0238">DNA-binding</keyword>
<dbReference type="GO" id="GO:0003887">
    <property type="term" value="F:DNA-directed DNA polymerase activity"/>
    <property type="evidence" value="ECO:0007669"/>
    <property type="project" value="UniProtKB-KW"/>
</dbReference>
<evidence type="ECO:0000256" key="1">
    <source>
        <dbReference type="ARBA" id="ARBA00005755"/>
    </source>
</evidence>
<evidence type="ECO:0000256" key="3">
    <source>
        <dbReference type="ARBA" id="ARBA00022695"/>
    </source>
</evidence>
<dbReference type="FunFam" id="3.90.1600.10:FF:000030">
    <property type="entry name" value="DNA polymerase II"/>
    <property type="match status" value="2"/>
</dbReference>
<keyword evidence="3 7" id="KW-0548">Nucleotidyltransferase</keyword>
<dbReference type="CDD" id="cd05537">
    <property type="entry name" value="POLBc_Pol_II"/>
    <property type="match status" value="1"/>
</dbReference>
<dbReference type="InterPro" id="IPR042087">
    <property type="entry name" value="DNA_pol_B_thumb"/>
</dbReference>
<protein>
    <recommendedName>
        <fullName evidence="7">DNA polymerase</fullName>
        <ecNumber evidence="7">2.7.7.7</ecNumber>
    </recommendedName>
</protein>
<proteinExistence type="inferred from homology"/>
<accession>A0A7G9RSM9</accession>
<dbReference type="SMART" id="SM00486">
    <property type="entry name" value="POLBc"/>
    <property type="match status" value="1"/>
</dbReference>
<comment type="catalytic activity">
    <reaction evidence="6 7">
        <text>DNA(n) + a 2'-deoxyribonucleoside 5'-triphosphate = DNA(n+1) + diphosphate</text>
        <dbReference type="Rhea" id="RHEA:22508"/>
        <dbReference type="Rhea" id="RHEA-COMP:17339"/>
        <dbReference type="Rhea" id="RHEA-COMP:17340"/>
        <dbReference type="ChEBI" id="CHEBI:33019"/>
        <dbReference type="ChEBI" id="CHEBI:61560"/>
        <dbReference type="ChEBI" id="CHEBI:173112"/>
        <dbReference type="EC" id="2.7.7.7"/>
    </reaction>
</comment>
<gene>
    <name evidence="11" type="ORF">H9K76_07180</name>
</gene>
<name>A0A7G9RSM9_9BURK</name>
<dbReference type="KEGG" id="drg:H9K76_07180"/>
<sequence length="840" mass="95148">MAHSIRGALSRSFAVSFRDRGPACAARQQASTTGQPGRAPISDFRLASSAVPSFPRQGFILTRNWRDTPAGAEIEYWLATDTGPFKILLTARTSVAFVEARHRGAVEALLSLTPDVELRELDLKSFRQEPVLGVYARRFRQLGQLARTLQPLGIPLLEADVRPHERYLMERFITAGVVLAGGRTENSALVDCRLLPSPDFRPTLKVVSLDIETSQHQHLYSIALDGMAERVVYMLGEPPPEPVQPEDFALVYCATRKAMIDSLNEWFARNDPDVIVGWNVIQFDLHVLQKTADDCGTPLLLGRERRPIAWRTHPGKQGYLFAPMPGRAVIDGIEALRAAVWSFPSFSLENVSQELLGEGKDIGDEYDKMAEIERRYQEDKPALATYNIRDCELVLRIFEKAKLLQFAMERAHTTGLQLDHFGGSIAAFSHHYLPRMHRLGYVAPNVGEIQGKSSPGGYVMDSQPGFYDSVVVLDYKSLYPSIIRTFLVDPVGLAEGQHAASPERLIKGPKGTLFSREKHCLPEIVTTLWRARDEAKRARNEPLSQALKLVMNSFAGVLGASECRFFNPDLISSITLRGHEMVKATRDFVERRGYQVIYGDTDSIFIWLKRRHTNEEAHAVAAELARDINRWWTHTLREEQDLESFLEIEFDTHYRKFFMPTIRGSDVGSKKRYAGLSVDAAGKEAMVYRGLEMARSDWTPLARQFQEGLLSRVFQGAPYRDFVTEYAQSTLAGRKDDLLVYRKRLRHRLDAYIANVPPQVRAARIADEYNVHMERPRQYQNGGWIRYVMTRNGPEPLEARRSPIDYEHYLTRQIQPIADAILLPLGEDFASLTSAQQELF</sequence>
<dbReference type="Gene3D" id="3.30.420.10">
    <property type="entry name" value="Ribonuclease H-like superfamily/Ribonuclease H"/>
    <property type="match status" value="1"/>
</dbReference>
<keyword evidence="4 7" id="KW-0239">DNA-directed DNA polymerase</keyword>
<dbReference type="Pfam" id="PF00136">
    <property type="entry name" value="DNA_pol_B"/>
    <property type="match status" value="1"/>
</dbReference>
<dbReference type="GO" id="GO:0009432">
    <property type="term" value="P:SOS response"/>
    <property type="evidence" value="ECO:0007669"/>
    <property type="project" value="TreeGrafter"/>
</dbReference>
<evidence type="ECO:0000256" key="7">
    <source>
        <dbReference type="RuleBase" id="RU000442"/>
    </source>
</evidence>
<dbReference type="GO" id="GO:0045004">
    <property type="term" value="P:DNA replication proofreading"/>
    <property type="evidence" value="ECO:0007669"/>
    <property type="project" value="TreeGrafter"/>
</dbReference>
<dbReference type="InterPro" id="IPR006134">
    <property type="entry name" value="DNA-dir_DNA_pol_B_multi_dom"/>
</dbReference>
<dbReference type="EMBL" id="CP060714">
    <property type="protein sequence ID" value="QNN58604.1"/>
    <property type="molecule type" value="Genomic_DNA"/>
</dbReference>
<dbReference type="NCBIfam" id="NF004421">
    <property type="entry name" value="PRK05762.1-2"/>
    <property type="match status" value="1"/>
</dbReference>
<dbReference type="AlphaFoldDB" id="A0A7G9RSM9"/>
<evidence type="ECO:0000259" key="10">
    <source>
        <dbReference type="Pfam" id="PF22587"/>
    </source>
</evidence>
<evidence type="ECO:0000259" key="8">
    <source>
        <dbReference type="Pfam" id="PF00136"/>
    </source>
</evidence>
<comment type="similarity">
    <text evidence="1 7">Belongs to the DNA polymerase type-B family.</text>
</comment>
<dbReference type="NCBIfam" id="NF004422">
    <property type="entry name" value="PRK05762.1-4"/>
    <property type="match status" value="1"/>
</dbReference>
<feature type="domain" description="DNA polymerase II insertion" evidence="10">
    <location>
        <begin position="94"/>
        <end position="154"/>
    </location>
</feature>
<dbReference type="InterPro" id="IPR023211">
    <property type="entry name" value="DNA_pol_palm_dom_sf"/>
</dbReference>
<feature type="domain" description="DNA-directed DNA polymerase family B exonuclease" evidence="9">
    <location>
        <begin position="158"/>
        <end position="350"/>
    </location>
</feature>
<evidence type="ECO:0000256" key="2">
    <source>
        <dbReference type="ARBA" id="ARBA00022679"/>
    </source>
</evidence>
<evidence type="ECO:0000256" key="6">
    <source>
        <dbReference type="ARBA" id="ARBA00049244"/>
    </source>
</evidence>
<evidence type="ECO:0000313" key="11">
    <source>
        <dbReference type="EMBL" id="QNN58604.1"/>
    </source>
</evidence>
<dbReference type="Gene3D" id="1.10.132.60">
    <property type="entry name" value="DNA polymerase family B, C-terminal domain"/>
    <property type="match status" value="1"/>
</dbReference>
<dbReference type="PROSITE" id="PS00116">
    <property type="entry name" value="DNA_POLYMERASE_B"/>
    <property type="match status" value="1"/>
</dbReference>
<dbReference type="PRINTS" id="PR00106">
    <property type="entry name" value="DNAPOLB"/>
</dbReference>
<organism evidence="11 12">
    <name type="scientific">Diaphorobacter ruginosibacter</name>
    <dbReference type="NCBI Taxonomy" id="1715720"/>
    <lineage>
        <taxon>Bacteria</taxon>
        <taxon>Pseudomonadati</taxon>
        <taxon>Pseudomonadota</taxon>
        <taxon>Betaproteobacteria</taxon>
        <taxon>Burkholderiales</taxon>
        <taxon>Comamonadaceae</taxon>
        <taxon>Diaphorobacter</taxon>
    </lineage>
</organism>
<dbReference type="InterPro" id="IPR050240">
    <property type="entry name" value="DNA_pol_type-B"/>
</dbReference>
<dbReference type="GO" id="GO:0008296">
    <property type="term" value="F:3'-5'-DNA exonuclease activity"/>
    <property type="evidence" value="ECO:0007669"/>
    <property type="project" value="TreeGrafter"/>
</dbReference>
<dbReference type="GO" id="GO:0000166">
    <property type="term" value="F:nucleotide binding"/>
    <property type="evidence" value="ECO:0007669"/>
    <property type="project" value="InterPro"/>
</dbReference>
<dbReference type="Pfam" id="PF21474">
    <property type="entry name" value="DNApolII_N"/>
    <property type="match status" value="1"/>
</dbReference>
<evidence type="ECO:0000256" key="4">
    <source>
        <dbReference type="ARBA" id="ARBA00022932"/>
    </source>
</evidence>
<dbReference type="EC" id="2.7.7.7" evidence="7"/>
<keyword evidence="12" id="KW-1185">Reference proteome</keyword>
<dbReference type="InterPro" id="IPR012337">
    <property type="entry name" value="RNaseH-like_sf"/>
</dbReference>
<dbReference type="InterPro" id="IPR055208">
    <property type="entry name" value="PolB_insertion"/>
</dbReference>
<dbReference type="InterPro" id="IPR006133">
    <property type="entry name" value="DNA-dir_DNA_pol_B_exonuc"/>
</dbReference>
<dbReference type="Gene3D" id="2.40.50.590">
    <property type="match status" value="2"/>
</dbReference>
<dbReference type="Pfam" id="PF22587">
    <property type="entry name" value="DNApolII_insertion"/>
    <property type="match status" value="1"/>
</dbReference>
<dbReference type="SUPFAM" id="SSF56672">
    <property type="entry name" value="DNA/RNA polymerases"/>
    <property type="match status" value="1"/>
</dbReference>
<dbReference type="PANTHER" id="PTHR10322">
    <property type="entry name" value="DNA POLYMERASE CATALYTIC SUBUNIT"/>
    <property type="match status" value="1"/>
</dbReference>
<dbReference type="InterPro" id="IPR036397">
    <property type="entry name" value="RNaseH_sf"/>
</dbReference>
<evidence type="ECO:0000313" key="12">
    <source>
        <dbReference type="Proteomes" id="UP000515811"/>
    </source>
</evidence>
<keyword evidence="7" id="KW-0235">DNA replication</keyword>
<dbReference type="InterPro" id="IPR043502">
    <property type="entry name" value="DNA/RNA_pol_sf"/>
</dbReference>
<keyword evidence="2 7" id="KW-0808">Transferase</keyword>
<dbReference type="InterPro" id="IPR006172">
    <property type="entry name" value="DNA-dir_DNA_pol_B"/>
</dbReference>
<evidence type="ECO:0000256" key="5">
    <source>
        <dbReference type="ARBA" id="ARBA00023125"/>
    </source>
</evidence>
<evidence type="ECO:0000259" key="9">
    <source>
        <dbReference type="Pfam" id="PF03104"/>
    </source>
</evidence>
<dbReference type="Proteomes" id="UP000515811">
    <property type="component" value="Chromosome"/>
</dbReference>
<dbReference type="Pfam" id="PF03104">
    <property type="entry name" value="DNA_pol_B_exo1"/>
    <property type="match status" value="1"/>
</dbReference>
<reference evidence="11 12" key="1">
    <citation type="submission" date="2020-08" db="EMBL/GenBank/DDBJ databases">
        <title>Genome sequence of Diaphorobacter ruginosibacter DSM 27467T.</title>
        <authorList>
            <person name="Hyun D.-W."/>
            <person name="Bae J.-W."/>
        </authorList>
    </citation>
    <scope>NUCLEOTIDE SEQUENCE [LARGE SCALE GENOMIC DNA]</scope>
    <source>
        <strain evidence="11 12">DSM 27467</strain>
    </source>
</reference>
<dbReference type="CDD" id="cd05784">
    <property type="entry name" value="DNA_polB_II_exo"/>
    <property type="match status" value="1"/>
</dbReference>